<evidence type="ECO:0008006" key="4">
    <source>
        <dbReference type="Google" id="ProtNLM"/>
    </source>
</evidence>
<keyword evidence="1" id="KW-0732">Signal</keyword>
<dbReference type="OrthoDB" id="3796688at2"/>
<feature type="chain" id="PRO_5023149565" description="Alpha-L-rhamnosidase six-hairpin glycosidase domain-containing protein" evidence="1">
    <location>
        <begin position="22"/>
        <end position="729"/>
    </location>
</feature>
<proteinExistence type="predicted"/>
<dbReference type="SUPFAM" id="SSF48208">
    <property type="entry name" value="Six-hairpin glycosidases"/>
    <property type="match status" value="1"/>
</dbReference>
<evidence type="ECO:0000313" key="3">
    <source>
        <dbReference type="Proteomes" id="UP000295814"/>
    </source>
</evidence>
<comment type="caution">
    <text evidence="2">The sequence shown here is derived from an EMBL/GenBank/DDBJ whole genome shotgun (WGS) entry which is preliminary data.</text>
</comment>
<evidence type="ECO:0000256" key="1">
    <source>
        <dbReference type="SAM" id="SignalP"/>
    </source>
</evidence>
<dbReference type="GO" id="GO:0005975">
    <property type="term" value="P:carbohydrate metabolic process"/>
    <property type="evidence" value="ECO:0007669"/>
    <property type="project" value="InterPro"/>
</dbReference>
<protein>
    <recommendedName>
        <fullName evidence="4">Alpha-L-rhamnosidase six-hairpin glycosidase domain-containing protein</fullName>
    </recommendedName>
</protein>
<name>A0A562YHY2_9FLAO</name>
<reference evidence="2 3" key="1">
    <citation type="submission" date="2019-07" db="EMBL/GenBank/DDBJ databases">
        <title>Seonamhaeicola sp. W255 draft genome.</title>
        <authorList>
            <person name="Zhang X.-Y."/>
            <person name="Zhang R."/>
            <person name="Zhong Y.-L."/>
            <person name="Du Z.-J."/>
        </authorList>
    </citation>
    <scope>NUCLEOTIDE SEQUENCE [LARGE SCALE GENOMIC DNA]</scope>
    <source>
        <strain evidence="2 3">W255</strain>
    </source>
</reference>
<dbReference type="EMBL" id="SMZJ02000001">
    <property type="protein sequence ID" value="TWO34672.1"/>
    <property type="molecule type" value="Genomic_DNA"/>
</dbReference>
<keyword evidence="3" id="KW-1185">Reference proteome</keyword>
<feature type="signal peptide" evidence="1">
    <location>
        <begin position="1"/>
        <end position="21"/>
    </location>
</feature>
<dbReference type="InterPro" id="IPR008928">
    <property type="entry name" value="6-hairpin_glycosidase_sf"/>
</dbReference>
<accession>A0A562YHY2</accession>
<dbReference type="Proteomes" id="UP000295814">
    <property type="component" value="Unassembled WGS sequence"/>
</dbReference>
<sequence length="729" mass="84674">MIKKRLFIFLASVTLCNLATAQKKYTPADPEYYAMHREDIKFDDEQVLLVNYRGFISPRQYSVTQFTNVWFLPLGAPRYEFNLNFYDKGTERLIEDDVPTKWKSWIDDGESHDPLGSNFRPNSPSIMVTQDEKWQPNQYYRSATFHKEYNKKWVSFAAKSWTNVSFEDDEVFIKLELTNRNSKDLNMAIIPNQVTEIVEQYSKQGATAGSAKAENIDAFTIGSEKAHVRVSSSIKTISDKGFEISMAPGTTQTFYFAVHFYDANDSAPQIVQNDIKERMEQADKKTREMLQWAYKKLPKLTSDNAQFQEYYYRCLLSVLMSRYENPSYISDVFWAVGTWPYTISWDNSYSSDVLAMLDPESLKGAIITDFEQVQLKRTYVGWNGAHWDILYIQEPFALQIMIEAYLRHTNDYSIFDEMAAGKTVWQWMQAWVDELQDNYTNKLGLIDVGYNTEKIIEIRTDGYNHVVPITNTLTIDLLYTMADWAKKRNESKLEKRFFKDAEKLKSLVDEYMWNEELGWFDNYYPDGTKGTIWTYHLFDLLGTDYLPTHQAYKLVSHLQEGEFLGKYGVYSIARRDTVHWDLIDSDWGGGGQYAGMPGRISRNLYAKGFAGKGWDVLKRNIRYIEHFPYLPQNPRIDVAEQDRSSMPVQIAAGAGLEAIVFGTFGVNIQENSLSIKPYNHEDIGRALLEDVQWNNDSYSIQLERKTFSIYKNGQLETTKFYGETYSITK</sequence>
<evidence type="ECO:0000313" key="2">
    <source>
        <dbReference type="EMBL" id="TWO34672.1"/>
    </source>
</evidence>
<gene>
    <name evidence="2" type="ORF">E1J38_002105</name>
</gene>
<dbReference type="AlphaFoldDB" id="A0A562YHY2"/>
<dbReference type="Gene3D" id="1.50.10.10">
    <property type="match status" value="1"/>
</dbReference>
<organism evidence="2 3">
    <name type="scientific">Seonamhaeicola sediminis</name>
    <dbReference type="NCBI Taxonomy" id="2528206"/>
    <lineage>
        <taxon>Bacteria</taxon>
        <taxon>Pseudomonadati</taxon>
        <taxon>Bacteroidota</taxon>
        <taxon>Flavobacteriia</taxon>
        <taxon>Flavobacteriales</taxon>
        <taxon>Flavobacteriaceae</taxon>
    </lineage>
</organism>
<dbReference type="RefSeq" id="WP_133354379.1">
    <property type="nucleotide sequence ID" value="NZ_SMZJ02000001.1"/>
</dbReference>
<dbReference type="InterPro" id="IPR012341">
    <property type="entry name" value="6hp_glycosidase-like_sf"/>
</dbReference>